<sequence>MNQSIDPAVQVVEGYIEGFVAVVPRLGIAALVFLVFMLAAAGAAHAVRSVLQRRDRSDLGRLLGSFVRWAVLLFGFLVFATIVFPSIKPADLLSTLGIGSVAIGFAFKDVLQNWLSGLLILYRRPFRPGDQIVSGAFEGTVERIEARATLIRTYDGELVVIPNSDIYTRAVTVRTAFPRRRSEYDVGIGYGDDVERACAVILAALKDVPEIEPDPPAEAIPWALDGSAVIVKVMWWSDPRRLAVVRTRGRVVAAIKRALSEAAIDLPFPTCTILLHDQTEEADGDRTRQREGWPAGSDPPRRRRSVIADAKGAAGAAARDPDGRSPESDRPATGPSRRRSDNGR</sequence>
<evidence type="ECO:0000256" key="5">
    <source>
        <dbReference type="ARBA" id="ARBA00022989"/>
    </source>
</evidence>
<dbReference type="EMBL" id="JAQQLI010000005">
    <property type="protein sequence ID" value="MDC7785055.1"/>
    <property type="molecule type" value="Genomic_DNA"/>
</dbReference>
<keyword evidence="3" id="KW-1003">Cell membrane</keyword>
<evidence type="ECO:0000256" key="6">
    <source>
        <dbReference type="ARBA" id="ARBA00023136"/>
    </source>
</evidence>
<dbReference type="Gene3D" id="1.10.287.1260">
    <property type="match status" value="1"/>
</dbReference>
<protein>
    <recommendedName>
        <fullName evidence="7">Small-conductance mechanosensitive channel</fullName>
    </recommendedName>
</protein>
<evidence type="ECO:0000256" key="8">
    <source>
        <dbReference type="SAM" id="MobiDB-lite"/>
    </source>
</evidence>
<comment type="subcellular location">
    <subcellularLocation>
        <location evidence="7">Cell inner membrane</location>
        <topology evidence="7">Multi-pass membrane protein</topology>
    </subcellularLocation>
    <subcellularLocation>
        <location evidence="1">Cell membrane</location>
        <topology evidence="1">Multi-pass membrane protein</topology>
    </subcellularLocation>
</comment>
<evidence type="ECO:0000256" key="1">
    <source>
        <dbReference type="ARBA" id="ARBA00004651"/>
    </source>
</evidence>
<comment type="subunit">
    <text evidence="7">Homoheptamer.</text>
</comment>
<keyword evidence="6 7" id="KW-0472">Membrane</keyword>
<dbReference type="SUPFAM" id="SSF82861">
    <property type="entry name" value="Mechanosensitive channel protein MscS (YggB), transmembrane region"/>
    <property type="match status" value="1"/>
</dbReference>
<dbReference type="InterPro" id="IPR010920">
    <property type="entry name" value="LSM_dom_sf"/>
</dbReference>
<dbReference type="Pfam" id="PF00924">
    <property type="entry name" value="MS_channel_2nd"/>
    <property type="match status" value="1"/>
</dbReference>
<evidence type="ECO:0000256" key="7">
    <source>
        <dbReference type="RuleBase" id="RU369025"/>
    </source>
</evidence>
<keyword evidence="7" id="KW-0407">Ion channel</keyword>
<accession>A0ABT5J5X2</accession>
<dbReference type="Gene3D" id="3.30.70.100">
    <property type="match status" value="1"/>
</dbReference>
<name>A0ABT5J5X2_RHOTP</name>
<feature type="compositionally biased region" description="Low complexity" evidence="8">
    <location>
        <begin position="308"/>
        <end position="318"/>
    </location>
</feature>
<comment type="function">
    <text evidence="7">Mechanosensitive channel that participates in the regulation of osmotic pressure changes within the cell, opening in response to stretch forces in the membrane lipid bilayer, without the need for other proteins. Contributes to normal resistance to hypoosmotic shock. Forms an ion channel of 1.0 nanosiemens conductance with a slight preference for anions.</text>
</comment>
<dbReference type="InterPro" id="IPR023408">
    <property type="entry name" value="MscS_beta-dom_sf"/>
</dbReference>
<dbReference type="SUPFAM" id="SSF82689">
    <property type="entry name" value="Mechanosensitive channel protein MscS (YggB), C-terminal domain"/>
    <property type="match status" value="1"/>
</dbReference>
<evidence type="ECO:0000313" key="10">
    <source>
        <dbReference type="EMBL" id="MDC7785055.1"/>
    </source>
</evidence>
<keyword evidence="7" id="KW-0813">Transport</keyword>
<evidence type="ECO:0000256" key="2">
    <source>
        <dbReference type="ARBA" id="ARBA00008017"/>
    </source>
</evidence>
<organism evidence="10 11">
    <name type="scientific">Rhodoplanes tepidamans</name>
    <name type="common">Rhodoplanes cryptolactis</name>
    <dbReference type="NCBI Taxonomy" id="200616"/>
    <lineage>
        <taxon>Bacteria</taxon>
        <taxon>Pseudomonadati</taxon>
        <taxon>Pseudomonadota</taxon>
        <taxon>Alphaproteobacteria</taxon>
        <taxon>Hyphomicrobiales</taxon>
        <taxon>Nitrobacteraceae</taxon>
        <taxon>Rhodoplanes</taxon>
    </lineage>
</organism>
<keyword evidence="5 7" id="KW-1133">Transmembrane helix</keyword>
<feature type="compositionally biased region" description="Basic and acidic residues" evidence="8">
    <location>
        <begin position="319"/>
        <end position="330"/>
    </location>
</feature>
<feature type="transmembrane region" description="Helical" evidence="7">
    <location>
        <begin position="59"/>
        <end position="84"/>
    </location>
</feature>
<dbReference type="InterPro" id="IPR011066">
    <property type="entry name" value="MscS_channel_C_sf"/>
</dbReference>
<reference evidence="10" key="2">
    <citation type="submission" date="2023-02" db="EMBL/GenBank/DDBJ databases">
        <authorList>
            <person name="Rayyan A."/>
            <person name="Meyer T."/>
            <person name="Kyndt J.A."/>
        </authorList>
    </citation>
    <scope>NUCLEOTIDE SEQUENCE</scope>
    <source>
        <strain evidence="10">DSM 9987</strain>
    </source>
</reference>
<dbReference type="PANTHER" id="PTHR30221:SF1">
    <property type="entry name" value="SMALL-CONDUCTANCE MECHANOSENSITIVE CHANNEL"/>
    <property type="match status" value="1"/>
</dbReference>
<dbReference type="SUPFAM" id="SSF50182">
    <property type="entry name" value="Sm-like ribonucleoproteins"/>
    <property type="match status" value="1"/>
</dbReference>
<comment type="similarity">
    <text evidence="2 7">Belongs to the MscS (TC 1.A.23) family.</text>
</comment>
<keyword evidence="4 7" id="KW-0812">Transmembrane</keyword>
<keyword evidence="11" id="KW-1185">Reference proteome</keyword>
<comment type="caution">
    <text evidence="10">The sequence shown here is derived from an EMBL/GenBank/DDBJ whole genome shotgun (WGS) entry which is preliminary data.</text>
</comment>
<dbReference type="Gene3D" id="2.30.30.60">
    <property type="match status" value="1"/>
</dbReference>
<evidence type="ECO:0000313" key="11">
    <source>
        <dbReference type="Proteomes" id="UP001165652"/>
    </source>
</evidence>
<dbReference type="PANTHER" id="PTHR30221">
    <property type="entry name" value="SMALL-CONDUCTANCE MECHANOSENSITIVE CHANNEL"/>
    <property type="match status" value="1"/>
</dbReference>
<dbReference type="InterPro" id="IPR045275">
    <property type="entry name" value="MscS_archaea/bacteria_type"/>
</dbReference>
<evidence type="ECO:0000256" key="4">
    <source>
        <dbReference type="ARBA" id="ARBA00022692"/>
    </source>
</evidence>
<comment type="caution">
    <text evidence="7">Lacks conserved residue(s) required for the propagation of feature annotation.</text>
</comment>
<proteinExistence type="inferred from homology"/>
<dbReference type="InterPro" id="IPR006685">
    <property type="entry name" value="MscS_channel_2nd"/>
</dbReference>
<reference evidence="10" key="1">
    <citation type="journal article" date="2023" name="Microbiol Resour">
        <title>Genome Sequences of Rhodoplanes serenus and Two Thermotolerant Strains, Rhodoplanes tepidamans and 'Rhodoplanes cryptolactis,' Further Refine the Genus.</title>
        <authorList>
            <person name="Rayyan A.A."/>
            <person name="Kyndt J.A."/>
        </authorList>
    </citation>
    <scope>NUCLEOTIDE SEQUENCE</scope>
    <source>
        <strain evidence="10">DSM 9987</strain>
    </source>
</reference>
<feature type="region of interest" description="Disordered" evidence="8">
    <location>
        <begin position="279"/>
        <end position="344"/>
    </location>
</feature>
<evidence type="ECO:0000256" key="3">
    <source>
        <dbReference type="ARBA" id="ARBA00022475"/>
    </source>
</evidence>
<keyword evidence="7" id="KW-0406">Ion transport</keyword>
<gene>
    <name evidence="10" type="ORF">PQJ73_05110</name>
</gene>
<evidence type="ECO:0000259" key="9">
    <source>
        <dbReference type="Pfam" id="PF00924"/>
    </source>
</evidence>
<dbReference type="RefSeq" id="WP_272775905.1">
    <property type="nucleotide sequence ID" value="NZ_JAQQLI010000005.1"/>
</dbReference>
<dbReference type="InterPro" id="IPR011014">
    <property type="entry name" value="MscS_channel_TM-2"/>
</dbReference>
<keyword evidence="7" id="KW-0997">Cell inner membrane</keyword>
<feature type="domain" description="Mechanosensitive ion channel MscS" evidence="9">
    <location>
        <begin position="109"/>
        <end position="171"/>
    </location>
</feature>
<dbReference type="Proteomes" id="UP001165652">
    <property type="component" value="Unassembled WGS sequence"/>
</dbReference>
<feature type="transmembrane region" description="Helical" evidence="7">
    <location>
        <begin position="26"/>
        <end position="47"/>
    </location>
</feature>